<evidence type="ECO:0000256" key="7">
    <source>
        <dbReference type="ARBA" id="ARBA00048478"/>
    </source>
</evidence>
<dbReference type="HAMAP" id="MF_00238">
    <property type="entry name" value="Cytidyl_kinase_type1"/>
    <property type="match status" value="1"/>
</dbReference>
<dbReference type="EC" id="2.7.4.25" evidence="8"/>
<dbReference type="RefSeq" id="WP_106598010.1">
    <property type="nucleotide sequence ID" value="NZ_PYAS01000013.1"/>
</dbReference>
<dbReference type="PANTHER" id="PTHR21299">
    <property type="entry name" value="CYTIDYLATE KINASE/PANTOATE-BETA-ALANINE LIGASE"/>
    <property type="match status" value="1"/>
</dbReference>
<reference evidence="10 11" key="1">
    <citation type="submission" date="2018-03" db="EMBL/GenBank/DDBJ databases">
        <title>Genomic Encyclopedia of Archaeal and Bacterial Type Strains, Phase II (KMG-II): from individual species to whole genera.</title>
        <authorList>
            <person name="Goeker M."/>
        </authorList>
    </citation>
    <scope>NUCLEOTIDE SEQUENCE [LARGE SCALE GENOMIC DNA]</scope>
    <source>
        <strain evidence="10 11">DSM 29057</strain>
    </source>
</reference>
<dbReference type="OrthoDB" id="9807434at2"/>
<feature type="binding site" evidence="8">
    <location>
        <begin position="10"/>
        <end position="18"/>
    </location>
    <ligand>
        <name>ATP</name>
        <dbReference type="ChEBI" id="CHEBI:30616"/>
    </ligand>
</feature>
<dbReference type="Gene3D" id="3.40.50.300">
    <property type="entry name" value="P-loop containing nucleotide triphosphate hydrolases"/>
    <property type="match status" value="1"/>
</dbReference>
<keyword evidence="11" id="KW-1185">Reference proteome</keyword>
<keyword evidence="5 8" id="KW-0067">ATP-binding</keyword>
<accession>A0A2P8FSI1</accession>
<dbReference type="GO" id="GO:0036430">
    <property type="term" value="F:CMP kinase activity"/>
    <property type="evidence" value="ECO:0007669"/>
    <property type="project" value="RHEA"/>
</dbReference>
<evidence type="ECO:0000259" key="9">
    <source>
        <dbReference type="Pfam" id="PF02224"/>
    </source>
</evidence>
<evidence type="ECO:0000256" key="8">
    <source>
        <dbReference type="HAMAP-Rule" id="MF_00238"/>
    </source>
</evidence>
<dbReference type="GO" id="GO:0005524">
    <property type="term" value="F:ATP binding"/>
    <property type="evidence" value="ECO:0007669"/>
    <property type="project" value="UniProtKB-UniRule"/>
</dbReference>
<dbReference type="InterPro" id="IPR003136">
    <property type="entry name" value="Cytidylate_kin"/>
</dbReference>
<dbReference type="EMBL" id="PYAS01000013">
    <property type="protein sequence ID" value="PSL24669.1"/>
    <property type="molecule type" value="Genomic_DNA"/>
</dbReference>
<keyword evidence="2 8" id="KW-0808">Transferase</keyword>
<name>A0A2P8FSI1_9BACT</name>
<comment type="subcellular location">
    <subcellularLocation>
        <location evidence="8">Cytoplasm</location>
    </subcellularLocation>
</comment>
<dbReference type="PANTHER" id="PTHR21299:SF2">
    <property type="entry name" value="CYTIDYLATE KINASE"/>
    <property type="match status" value="1"/>
</dbReference>
<evidence type="ECO:0000313" key="10">
    <source>
        <dbReference type="EMBL" id="PSL24669.1"/>
    </source>
</evidence>
<comment type="catalytic activity">
    <reaction evidence="6 8">
        <text>dCMP + ATP = dCDP + ADP</text>
        <dbReference type="Rhea" id="RHEA:25094"/>
        <dbReference type="ChEBI" id="CHEBI:30616"/>
        <dbReference type="ChEBI" id="CHEBI:57566"/>
        <dbReference type="ChEBI" id="CHEBI:58593"/>
        <dbReference type="ChEBI" id="CHEBI:456216"/>
        <dbReference type="EC" id="2.7.4.25"/>
    </reaction>
</comment>
<dbReference type="AlphaFoldDB" id="A0A2P8FSI1"/>
<feature type="domain" description="Cytidylate kinase" evidence="9">
    <location>
        <begin position="6"/>
        <end position="220"/>
    </location>
</feature>
<dbReference type="InterPro" id="IPR027417">
    <property type="entry name" value="P-loop_NTPase"/>
</dbReference>
<dbReference type="Proteomes" id="UP000241964">
    <property type="component" value="Unassembled WGS sequence"/>
</dbReference>
<dbReference type="GO" id="GO:0015949">
    <property type="term" value="P:nucleobase-containing small molecule interconversion"/>
    <property type="evidence" value="ECO:0007669"/>
    <property type="project" value="TreeGrafter"/>
</dbReference>
<sequence>MPKIIVAIDGYSSCGKSTTAKLVAKQLNYPYIDTGAMYRAVTLYFIQNHISLTNPKEVENALSKVHISFRRHPELGRNDTYLNGLNVEDEIRKMYVSERVSEVSAIAEVRHALVAQQQRMGKTKGIVMDGRDIGTVVFPQAELKIFMTADPLIRAHRRQLELMEKGDIVDLGEILENLKTRDYIDTTRTESPLRQAEDAIYIDNSFMTLDEQVEVVVRLADEQIGLSLRRRAADNS</sequence>
<dbReference type="NCBIfam" id="TIGR00017">
    <property type="entry name" value="cmk"/>
    <property type="match status" value="1"/>
</dbReference>
<dbReference type="SUPFAM" id="SSF52540">
    <property type="entry name" value="P-loop containing nucleoside triphosphate hydrolases"/>
    <property type="match status" value="1"/>
</dbReference>
<evidence type="ECO:0000256" key="5">
    <source>
        <dbReference type="ARBA" id="ARBA00022840"/>
    </source>
</evidence>
<dbReference type="InterPro" id="IPR011994">
    <property type="entry name" value="Cytidylate_kinase_dom"/>
</dbReference>
<gene>
    <name evidence="8" type="primary">cmk</name>
    <name evidence="10" type="ORF">CLV60_11393</name>
</gene>
<dbReference type="GO" id="GO:0036431">
    <property type="term" value="F:dCMP kinase activity"/>
    <property type="evidence" value="ECO:0007669"/>
    <property type="project" value="InterPro"/>
</dbReference>
<evidence type="ECO:0000256" key="4">
    <source>
        <dbReference type="ARBA" id="ARBA00022777"/>
    </source>
</evidence>
<evidence type="ECO:0000256" key="2">
    <source>
        <dbReference type="ARBA" id="ARBA00022679"/>
    </source>
</evidence>
<evidence type="ECO:0000313" key="11">
    <source>
        <dbReference type="Proteomes" id="UP000241964"/>
    </source>
</evidence>
<protein>
    <recommendedName>
        <fullName evidence="8">Cytidylate kinase</fullName>
        <shortName evidence="8">CK</shortName>
        <ecNumber evidence="8">2.7.4.25</ecNumber>
    </recommendedName>
    <alternativeName>
        <fullName evidence="8">Cytidine monophosphate kinase</fullName>
        <shortName evidence="8">CMP kinase</shortName>
    </alternativeName>
</protein>
<comment type="similarity">
    <text evidence="1 8">Belongs to the cytidylate kinase family. Type 1 subfamily.</text>
</comment>
<dbReference type="Pfam" id="PF02224">
    <property type="entry name" value="Cytidylate_kin"/>
    <property type="match status" value="1"/>
</dbReference>
<organism evidence="10 11">
    <name type="scientific">Dyadobacter jiangsuensis</name>
    <dbReference type="NCBI Taxonomy" id="1591085"/>
    <lineage>
        <taxon>Bacteria</taxon>
        <taxon>Pseudomonadati</taxon>
        <taxon>Bacteroidota</taxon>
        <taxon>Cytophagia</taxon>
        <taxon>Cytophagales</taxon>
        <taxon>Spirosomataceae</taxon>
        <taxon>Dyadobacter</taxon>
    </lineage>
</organism>
<evidence type="ECO:0000256" key="6">
    <source>
        <dbReference type="ARBA" id="ARBA00047615"/>
    </source>
</evidence>
<evidence type="ECO:0000256" key="1">
    <source>
        <dbReference type="ARBA" id="ARBA00009427"/>
    </source>
</evidence>
<proteinExistence type="inferred from homology"/>
<dbReference type="CDD" id="cd02020">
    <property type="entry name" value="CMPK"/>
    <property type="match status" value="1"/>
</dbReference>
<keyword evidence="3 8" id="KW-0547">Nucleotide-binding</keyword>
<evidence type="ECO:0000256" key="3">
    <source>
        <dbReference type="ARBA" id="ARBA00022741"/>
    </source>
</evidence>
<dbReference type="GO" id="GO:0006220">
    <property type="term" value="P:pyrimidine nucleotide metabolic process"/>
    <property type="evidence" value="ECO:0007669"/>
    <property type="project" value="UniProtKB-UniRule"/>
</dbReference>
<keyword evidence="8" id="KW-0963">Cytoplasm</keyword>
<comment type="caution">
    <text evidence="10">The sequence shown here is derived from an EMBL/GenBank/DDBJ whole genome shotgun (WGS) entry which is preliminary data.</text>
</comment>
<comment type="catalytic activity">
    <reaction evidence="7 8">
        <text>CMP + ATP = CDP + ADP</text>
        <dbReference type="Rhea" id="RHEA:11600"/>
        <dbReference type="ChEBI" id="CHEBI:30616"/>
        <dbReference type="ChEBI" id="CHEBI:58069"/>
        <dbReference type="ChEBI" id="CHEBI:60377"/>
        <dbReference type="ChEBI" id="CHEBI:456216"/>
        <dbReference type="EC" id="2.7.4.25"/>
    </reaction>
</comment>
<dbReference type="GO" id="GO:0005829">
    <property type="term" value="C:cytosol"/>
    <property type="evidence" value="ECO:0007669"/>
    <property type="project" value="TreeGrafter"/>
</dbReference>
<keyword evidence="4 8" id="KW-0418">Kinase</keyword>